<organism evidence="4 5">
    <name type="scientific">Klebsiella pneumoniae</name>
    <dbReference type="NCBI Taxonomy" id="573"/>
    <lineage>
        <taxon>Bacteria</taxon>
        <taxon>Pseudomonadati</taxon>
        <taxon>Pseudomonadota</taxon>
        <taxon>Gammaproteobacteria</taxon>
        <taxon>Enterobacterales</taxon>
        <taxon>Enterobacteriaceae</taxon>
        <taxon>Klebsiella/Raoultella group</taxon>
        <taxon>Klebsiella</taxon>
        <taxon>Klebsiella pneumoniae complex</taxon>
    </lineage>
</organism>
<evidence type="ECO:0000313" key="5">
    <source>
        <dbReference type="Proteomes" id="UP000254799"/>
    </source>
</evidence>
<gene>
    <name evidence="4" type="primary">lyx_3</name>
    <name evidence="4" type="ORF">NCTC8849_01272</name>
</gene>
<reference evidence="4 5" key="1">
    <citation type="submission" date="2018-06" db="EMBL/GenBank/DDBJ databases">
        <authorList>
            <consortium name="Pathogen Informatics"/>
            <person name="Doyle S."/>
        </authorList>
    </citation>
    <scope>NUCLEOTIDE SEQUENCE [LARGE SCALE GENOMIC DNA]</scope>
    <source>
        <strain evidence="4 5">NCTC8849</strain>
    </source>
</reference>
<keyword evidence="2 4" id="KW-0808">Transferase</keyword>
<keyword evidence="3 4" id="KW-0418">Kinase</keyword>
<dbReference type="EMBL" id="UGLC01000002">
    <property type="protein sequence ID" value="STT52725.1"/>
    <property type="molecule type" value="Genomic_DNA"/>
</dbReference>
<comment type="similarity">
    <text evidence="1">Belongs to the FGGY kinase family.</text>
</comment>
<protein>
    <submittedName>
        <fullName evidence="4">Putative L-xylulose kinase</fullName>
        <ecNumber evidence="4">2.7.1.-</ecNumber>
    </submittedName>
</protein>
<dbReference type="PANTHER" id="PTHR43095:SF3">
    <property type="entry name" value="L-XYLULOSE_3-KETO-L-GULONATE KINASE"/>
    <property type="match status" value="1"/>
</dbReference>
<dbReference type="AlphaFoldDB" id="A0A377WFU5"/>
<dbReference type="InterPro" id="IPR050406">
    <property type="entry name" value="FGGY_Carb_Kinase"/>
</dbReference>
<evidence type="ECO:0000256" key="2">
    <source>
        <dbReference type="ARBA" id="ARBA00022679"/>
    </source>
</evidence>
<dbReference type="Proteomes" id="UP000254799">
    <property type="component" value="Unassembled WGS sequence"/>
</dbReference>
<name>A0A377WFU5_KLEPN</name>
<sequence length="119" mass="12760">MARLTGLCAGTPVSGGVFDISASSIASGINSLDKMAIVTGTWSINEYVTDHPVIDKDLFMTSIYPIEGKWLITEASPTSASNLEWFINNFMESDRKTSAEQGSSVYDLCNKLVSSTTPG</sequence>
<dbReference type="InterPro" id="IPR043129">
    <property type="entry name" value="ATPase_NBD"/>
</dbReference>
<dbReference type="PANTHER" id="PTHR43095">
    <property type="entry name" value="SUGAR KINASE"/>
    <property type="match status" value="1"/>
</dbReference>
<accession>A0A377WFU5</accession>
<proteinExistence type="inferred from homology"/>
<dbReference type="GO" id="GO:0016301">
    <property type="term" value="F:kinase activity"/>
    <property type="evidence" value="ECO:0007669"/>
    <property type="project" value="UniProtKB-KW"/>
</dbReference>
<dbReference type="Gene3D" id="3.30.420.40">
    <property type="match status" value="1"/>
</dbReference>
<dbReference type="SUPFAM" id="SSF53067">
    <property type="entry name" value="Actin-like ATPase domain"/>
    <property type="match status" value="1"/>
</dbReference>
<dbReference type="GO" id="GO:0005975">
    <property type="term" value="P:carbohydrate metabolic process"/>
    <property type="evidence" value="ECO:0007669"/>
    <property type="project" value="InterPro"/>
</dbReference>
<dbReference type="Gene3D" id="1.20.58.2240">
    <property type="match status" value="1"/>
</dbReference>
<evidence type="ECO:0000256" key="3">
    <source>
        <dbReference type="ARBA" id="ARBA00022777"/>
    </source>
</evidence>
<evidence type="ECO:0000313" key="4">
    <source>
        <dbReference type="EMBL" id="STT52725.1"/>
    </source>
</evidence>
<evidence type="ECO:0000256" key="1">
    <source>
        <dbReference type="ARBA" id="ARBA00009156"/>
    </source>
</evidence>
<dbReference type="EC" id="2.7.1.-" evidence="4"/>